<evidence type="ECO:0000256" key="6">
    <source>
        <dbReference type="ARBA" id="ARBA00022840"/>
    </source>
</evidence>
<evidence type="ECO:0000256" key="5">
    <source>
        <dbReference type="ARBA" id="ARBA00022821"/>
    </source>
</evidence>
<proteinExistence type="inferred from homology"/>
<feature type="domain" description="Disease resistance N-terminal" evidence="7">
    <location>
        <begin position="22"/>
        <end position="109"/>
    </location>
</feature>
<evidence type="ECO:0000256" key="1">
    <source>
        <dbReference type="ARBA" id="ARBA00008894"/>
    </source>
</evidence>
<dbReference type="InterPro" id="IPR041118">
    <property type="entry name" value="Rx_N"/>
</dbReference>
<evidence type="ECO:0000313" key="8">
    <source>
        <dbReference type="EMBL" id="KAL0922459.1"/>
    </source>
</evidence>
<dbReference type="Gene3D" id="1.10.8.430">
    <property type="entry name" value="Helical domain of apoptotic protease-activating factors"/>
    <property type="match status" value="1"/>
</dbReference>
<dbReference type="InterPro" id="IPR027417">
    <property type="entry name" value="P-loop_NTPase"/>
</dbReference>
<dbReference type="Proteomes" id="UP001552299">
    <property type="component" value="Unassembled WGS sequence"/>
</dbReference>
<evidence type="ECO:0000259" key="7">
    <source>
        <dbReference type="Pfam" id="PF18052"/>
    </source>
</evidence>
<gene>
    <name evidence="8" type="ORF">M5K25_006447</name>
</gene>
<evidence type="ECO:0000256" key="3">
    <source>
        <dbReference type="ARBA" id="ARBA00022737"/>
    </source>
</evidence>
<evidence type="ECO:0000256" key="4">
    <source>
        <dbReference type="ARBA" id="ARBA00022741"/>
    </source>
</evidence>
<dbReference type="EMBL" id="JANQDX010000006">
    <property type="protein sequence ID" value="KAL0922459.1"/>
    <property type="molecule type" value="Genomic_DNA"/>
</dbReference>
<keyword evidence="5" id="KW-0611">Plant defense</keyword>
<keyword evidence="6" id="KW-0067">ATP-binding</keyword>
<dbReference type="SUPFAM" id="SSF52540">
    <property type="entry name" value="P-loop containing nucleoside triphosphate hydrolases"/>
    <property type="match status" value="1"/>
</dbReference>
<keyword evidence="4" id="KW-0547">Nucleotide-binding</keyword>
<reference evidence="8 9" key="1">
    <citation type="journal article" date="2024" name="Plant Biotechnol. J.">
        <title>Dendrobium thyrsiflorum genome and its molecular insights into genes involved in important horticultural traits.</title>
        <authorList>
            <person name="Chen B."/>
            <person name="Wang J.Y."/>
            <person name="Zheng P.J."/>
            <person name="Li K.L."/>
            <person name="Liang Y.M."/>
            <person name="Chen X.F."/>
            <person name="Zhang C."/>
            <person name="Zhao X."/>
            <person name="He X."/>
            <person name="Zhang G.Q."/>
            <person name="Liu Z.J."/>
            <person name="Xu Q."/>
        </authorList>
    </citation>
    <scope>NUCLEOTIDE SEQUENCE [LARGE SCALE GENOMIC DNA]</scope>
    <source>
        <strain evidence="8">GZMU011</strain>
    </source>
</reference>
<accession>A0ABD0VB44</accession>
<dbReference type="Pfam" id="PF18052">
    <property type="entry name" value="Rx_N"/>
    <property type="match status" value="1"/>
</dbReference>
<evidence type="ECO:0000313" key="9">
    <source>
        <dbReference type="Proteomes" id="UP001552299"/>
    </source>
</evidence>
<evidence type="ECO:0000256" key="2">
    <source>
        <dbReference type="ARBA" id="ARBA00022614"/>
    </source>
</evidence>
<dbReference type="PANTHER" id="PTHR36766">
    <property type="entry name" value="PLANT BROAD-SPECTRUM MILDEW RESISTANCE PROTEIN RPW8"/>
    <property type="match status" value="1"/>
</dbReference>
<comment type="similarity">
    <text evidence="1">Belongs to the disease resistance NB-LRR family.</text>
</comment>
<keyword evidence="9" id="KW-1185">Reference proteome</keyword>
<dbReference type="InterPro" id="IPR042197">
    <property type="entry name" value="Apaf_helical"/>
</dbReference>
<dbReference type="AlphaFoldDB" id="A0ABD0VB44"/>
<dbReference type="GO" id="GO:0005524">
    <property type="term" value="F:ATP binding"/>
    <property type="evidence" value="ECO:0007669"/>
    <property type="project" value="UniProtKB-KW"/>
</dbReference>
<keyword evidence="2" id="KW-0433">Leucine-rich repeat</keyword>
<comment type="caution">
    <text evidence="8">The sequence shown here is derived from an EMBL/GenBank/DDBJ whole genome shotgun (WGS) entry which is preliminary data.</text>
</comment>
<keyword evidence="3" id="KW-0677">Repeat</keyword>
<dbReference type="PANTHER" id="PTHR36766:SF70">
    <property type="entry name" value="DISEASE RESISTANCE PROTEIN RGA4"/>
    <property type="match status" value="1"/>
</dbReference>
<sequence>MSQNLLSSIAAECPVSFVSTLVSNILNKLISPAIQQLSVDFGIDVELNKLKMILVAIQPKLVEAEERQHAEIYFKLWLSAFKDAAYEIEDLLDDLNYGARRKSIKQENKIKKVLYSCFFSNSITSFKLCWRLNIIIKKMKDLVDEIHRFGFRINRVPQISDYSRPQTHSYVDKETVIGREKDKEDILFRRRALAKDTEEPECLVKIGKDILKRCNGLPLAIVTIGGMMRHENDEAKWKAVLDSETWQLDVANNFT</sequence>
<dbReference type="Gene3D" id="1.20.5.4130">
    <property type="match status" value="1"/>
</dbReference>
<dbReference type="GO" id="GO:0006952">
    <property type="term" value="P:defense response"/>
    <property type="evidence" value="ECO:0007669"/>
    <property type="project" value="UniProtKB-KW"/>
</dbReference>
<name>A0ABD0VB44_DENTH</name>
<protein>
    <recommendedName>
        <fullName evidence="7">Disease resistance N-terminal domain-containing protein</fullName>
    </recommendedName>
</protein>
<organism evidence="8 9">
    <name type="scientific">Dendrobium thyrsiflorum</name>
    <name type="common">Pinecone-like raceme dendrobium</name>
    <name type="synonym">Orchid</name>
    <dbReference type="NCBI Taxonomy" id="117978"/>
    <lineage>
        <taxon>Eukaryota</taxon>
        <taxon>Viridiplantae</taxon>
        <taxon>Streptophyta</taxon>
        <taxon>Embryophyta</taxon>
        <taxon>Tracheophyta</taxon>
        <taxon>Spermatophyta</taxon>
        <taxon>Magnoliopsida</taxon>
        <taxon>Liliopsida</taxon>
        <taxon>Asparagales</taxon>
        <taxon>Orchidaceae</taxon>
        <taxon>Epidendroideae</taxon>
        <taxon>Malaxideae</taxon>
        <taxon>Dendrobiinae</taxon>
        <taxon>Dendrobium</taxon>
    </lineage>
</organism>